<sequence>MRNIAHVQPVLRQQFSPLLQSKAALLDHILPLTIRCSQAAACQPILSMLDAGPVRALCPALRILAIIHHGLRM</sequence>
<dbReference type="AlphaFoldDB" id="A0A4Y3TXD0"/>
<gene>
    <name evidence="1" type="ORF">APE01nite_15840</name>
</gene>
<evidence type="ECO:0000313" key="2">
    <source>
        <dbReference type="Proteomes" id="UP000317730"/>
    </source>
</evidence>
<organism evidence="1 2">
    <name type="scientific">Acetobacter peroxydans</name>
    <dbReference type="NCBI Taxonomy" id="104098"/>
    <lineage>
        <taxon>Bacteria</taxon>
        <taxon>Pseudomonadati</taxon>
        <taxon>Pseudomonadota</taxon>
        <taxon>Alphaproteobacteria</taxon>
        <taxon>Acetobacterales</taxon>
        <taxon>Acetobacteraceae</taxon>
        <taxon>Acetobacter</taxon>
    </lineage>
</organism>
<evidence type="ECO:0000313" key="1">
    <source>
        <dbReference type="EMBL" id="GEB85787.1"/>
    </source>
</evidence>
<proteinExistence type="predicted"/>
<name>A0A4Y3TXD0_9PROT</name>
<protein>
    <submittedName>
        <fullName evidence="1">Uncharacterized protein</fullName>
    </submittedName>
</protein>
<comment type="caution">
    <text evidence="1">The sequence shown here is derived from an EMBL/GenBank/DDBJ whole genome shotgun (WGS) entry which is preliminary data.</text>
</comment>
<reference evidence="1 2" key="1">
    <citation type="submission" date="2019-06" db="EMBL/GenBank/DDBJ databases">
        <title>Whole genome shotgun sequence of Acetobacter peroxydans NBRC 13755.</title>
        <authorList>
            <person name="Hosoyama A."/>
            <person name="Uohara A."/>
            <person name="Ohji S."/>
            <person name="Ichikawa N."/>
        </authorList>
    </citation>
    <scope>NUCLEOTIDE SEQUENCE [LARGE SCALE GENOMIC DNA]</scope>
    <source>
        <strain evidence="1 2">NBRC 13755</strain>
    </source>
</reference>
<keyword evidence="2" id="KW-1185">Reference proteome</keyword>
<accession>A0A4Y3TXD0</accession>
<dbReference type="Proteomes" id="UP000317730">
    <property type="component" value="Unassembled WGS sequence"/>
</dbReference>
<dbReference type="EMBL" id="BJMV01000007">
    <property type="protein sequence ID" value="GEB85787.1"/>
    <property type="molecule type" value="Genomic_DNA"/>
</dbReference>